<evidence type="ECO:0000256" key="3">
    <source>
        <dbReference type="ARBA" id="ARBA00022840"/>
    </source>
</evidence>
<dbReference type="PANTHER" id="PTHR11669">
    <property type="entry name" value="REPLICATION FACTOR C / DNA POLYMERASE III GAMMA-TAU SUBUNIT"/>
    <property type="match status" value="1"/>
</dbReference>
<dbReference type="GO" id="GO:0016887">
    <property type="term" value="F:ATP hydrolysis activity"/>
    <property type="evidence" value="ECO:0007669"/>
    <property type="project" value="InterPro"/>
</dbReference>
<evidence type="ECO:0000313" key="5">
    <source>
        <dbReference type="EMBL" id="DAG97917.1"/>
    </source>
</evidence>
<organism evidence="5">
    <name type="scientific">Ackermannviridae sp</name>
    <dbReference type="NCBI Taxonomy" id="2831612"/>
    <lineage>
        <taxon>Viruses</taxon>
        <taxon>Duplodnaviria</taxon>
        <taxon>Heunggongvirae</taxon>
        <taxon>Uroviricota</taxon>
        <taxon>Caudoviricetes</taxon>
        <taxon>Pantevenvirales</taxon>
        <taxon>Ackermannviridae</taxon>
    </lineage>
</organism>
<dbReference type="GO" id="GO:0003689">
    <property type="term" value="F:DNA clamp loader activity"/>
    <property type="evidence" value="ECO:0007669"/>
    <property type="project" value="TreeGrafter"/>
</dbReference>
<name>A0A8S5VTX9_9CAUD</name>
<dbReference type="GO" id="GO:0006281">
    <property type="term" value="P:DNA repair"/>
    <property type="evidence" value="ECO:0007669"/>
    <property type="project" value="TreeGrafter"/>
</dbReference>
<protein>
    <submittedName>
        <fullName evidence="5">Activator clamp loader</fullName>
    </submittedName>
</protein>
<feature type="domain" description="AAA+ ATPase" evidence="4">
    <location>
        <begin position="35"/>
        <end position="159"/>
    </location>
</feature>
<dbReference type="PANTHER" id="PTHR11669:SF20">
    <property type="entry name" value="REPLICATION FACTOR C SUBUNIT 4"/>
    <property type="match status" value="1"/>
</dbReference>
<dbReference type="Gene3D" id="3.40.50.300">
    <property type="entry name" value="P-loop containing nucleotide triphosphate hydrolases"/>
    <property type="match status" value="1"/>
</dbReference>
<sequence>MIDQLFVSKFSPKKLSAFVLPQRIKDMFKDEDDPLRQSMIFYGLQGCGKSSLAKYLGKKYVFLYINASTNGRIEDLRDIVTEFCDSSPLLFDDGVNSDRKVVLFDEINGASAQFFEGLKGFMEEYSSVIFLATTNHFHKIPDPIKSRMVSVDFTPQTKEEEEQILKGYKSRIGKILEGCGIECSEEGFEMLMKKYYPDFRSTLNFLQSVYNGSKVVDKNSISSYGDRFSEIYDLILDKSANPVDIHKLLGGDYSSMASEIIESLDTDFIEYMTAKLGSSMTSAIPTICIVVCDHLYKLQMSVDPMIVLKSCVFTLNNYYKSLK</sequence>
<dbReference type="InterPro" id="IPR027417">
    <property type="entry name" value="P-loop_NTPase"/>
</dbReference>
<dbReference type="Gene3D" id="1.10.8.60">
    <property type="match status" value="1"/>
</dbReference>
<dbReference type="GO" id="GO:0006261">
    <property type="term" value="P:DNA-templated DNA replication"/>
    <property type="evidence" value="ECO:0007669"/>
    <property type="project" value="TreeGrafter"/>
</dbReference>
<dbReference type="SMART" id="SM00382">
    <property type="entry name" value="AAA"/>
    <property type="match status" value="1"/>
</dbReference>
<dbReference type="CDD" id="cd00009">
    <property type="entry name" value="AAA"/>
    <property type="match status" value="1"/>
</dbReference>
<dbReference type="EMBL" id="BK035393">
    <property type="protein sequence ID" value="DAG97917.1"/>
    <property type="molecule type" value="Genomic_DNA"/>
</dbReference>
<reference evidence="5" key="1">
    <citation type="journal article" date="2021" name="Proc. Natl. Acad. Sci. U.S.A.">
        <title>A Catalog of Tens of Thousands of Viruses from Human Metagenomes Reveals Hidden Associations with Chronic Diseases.</title>
        <authorList>
            <person name="Tisza M.J."/>
            <person name="Buck C.B."/>
        </authorList>
    </citation>
    <scope>NUCLEOTIDE SEQUENCE</scope>
    <source>
        <strain evidence="5">CtASH1</strain>
    </source>
</reference>
<evidence type="ECO:0000256" key="2">
    <source>
        <dbReference type="ARBA" id="ARBA00022741"/>
    </source>
</evidence>
<dbReference type="InterPro" id="IPR003593">
    <property type="entry name" value="AAA+_ATPase"/>
</dbReference>
<evidence type="ECO:0000256" key="1">
    <source>
        <dbReference type="ARBA" id="ARBA00022705"/>
    </source>
</evidence>
<keyword evidence="2" id="KW-0547">Nucleotide-binding</keyword>
<keyword evidence="1" id="KW-0235">DNA replication</keyword>
<dbReference type="GO" id="GO:0005524">
    <property type="term" value="F:ATP binding"/>
    <property type="evidence" value="ECO:0007669"/>
    <property type="project" value="UniProtKB-KW"/>
</dbReference>
<proteinExistence type="predicted"/>
<keyword evidence="3" id="KW-0067">ATP-binding</keyword>
<accession>A0A8S5VTX9</accession>
<dbReference type="InterPro" id="IPR050238">
    <property type="entry name" value="DNA_Rep/Repair_Clamp_Loader"/>
</dbReference>
<dbReference type="Pfam" id="PF00004">
    <property type="entry name" value="AAA"/>
    <property type="match status" value="1"/>
</dbReference>
<evidence type="ECO:0000259" key="4">
    <source>
        <dbReference type="SMART" id="SM00382"/>
    </source>
</evidence>
<dbReference type="InterPro" id="IPR003959">
    <property type="entry name" value="ATPase_AAA_core"/>
</dbReference>
<dbReference type="SUPFAM" id="SSF52540">
    <property type="entry name" value="P-loop containing nucleoside triphosphate hydrolases"/>
    <property type="match status" value="1"/>
</dbReference>